<evidence type="ECO:0008006" key="3">
    <source>
        <dbReference type="Google" id="ProtNLM"/>
    </source>
</evidence>
<evidence type="ECO:0000313" key="1">
    <source>
        <dbReference type="EMBL" id="MDQ0176060.1"/>
    </source>
</evidence>
<dbReference type="RefSeq" id="WP_307228902.1">
    <property type="nucleotide sequence ID" value="NZ_JAUSTT010000009.1"/>
</dbReference>
<protein>
    <recommendedName>
        <fullName evidence="3">Thioredoxin family protein</fullName>
    </recommendedName>
</protein>
<gene>
    <name evidence="1" type="ORF">J2S08_001896</name>
</gene>
<keyword evidence="2" id="KW-1185">Reference proteome</keyword>
<reference evidence="1 2" key="1">
    <citation type="submission" date="2023-07" db="EMBL/GenBank/DDBJ databases">
        <title>Genomic Encyclopedia of Type Strains, Phase IV (KMG-IV): sequencing the most valuable type-strain genomes for metagenomic binning, comparative biology and taxonomic classification.</title>
        <authorList>
            <person name="Goeker M."/>
        </authorList>
    </citation>
    <scope>NUCLEOTIDE SEQUENCE [LARGE SCALE GENOMIC DNA]</scope>
    <source>
        <strain evidence="1 2">DSM 23837</strain>
    </source>
</reference>
<dbReference type="Gene3D" id="3.40.30.10">
    <property type="entry name" value="Glutaredoxin"/>
    <property type="match status" value="1"/>
</dbReference>
<dbReference type="Pfam" id="PF14595">
    <property type="entry name" value="Thioredoxin_9"/>
    <property type="match status" value="1"/>
</dbReference>
<comment type="caution">
    <text evidence="1">The sequence shown here is derived from an EMBL/GenBank/DDBJ whole genome shotgun (WGS) entry which is preliminary data.</text>
</comment>
<dbReference type="SUPFAM" id="SSF52833">
    <property type="entry name" value="Thioredoxin-like"/>
    <property type="match status" value="1"/>
</dbReference>
<proteinExistence type="predicted"/>
<dbReference type="InterPro" id="IPR036249">
    <property type="entry name" value="Thioredoxin-like_sf"/>
</dbReference>
<organism evidence="1 2">
    <name type="scientific">Bacillus chungangensis</name>
    <dbReference type="NCBI Taxonomy" id="587633"/>
    <lineage>
        <taxon>Bacteria</taxon>
        <taxon>Bacillati</taxon>
        <taxon>Bacillota</taxon>
        <taxon>Bacilli</taxon>
        <taxon>Bacillales</taxon>
        <taxon>Bacillaceae</taxon>
        <taxon>Bacillus</taxon>
    </lineage>
</organism>
<dbReference type="Proteomes" id="UP001223586">
    <property type="component" value="Unassembled WGS sequence"/>
</dbReference>
<accession>A0ABT9WS72</accession>
<evidence type="ECO:0000313" key="2">
    <source>
        <dbReference type="Proteomes" id="UP001223586"/>
    </source>
</evidence>
<sequence>MTLTDWFEKGISPEAYLKGMQTHKENTAKIYEGFHVPSDDHAFFQALCAEKLRVIVLTEDWCGDAMMNLPILLKIAEKSEMEVRILLRDQNLELMDQYLTNGTSRSIPIFIFLDQDGEEKAVWGPRAKEVQSFVEQTMSSLPAKDDPSFDEKRKEMIAAMTKKYVNDTQMWTTVYESVKKTLSNMNQ</sequence>
<name>A0ABT9WS72_9BACI</name>
<dbReference type="EMBL" id="JAUSTT010000009">
    <property type="protein sequence ID" value="MDQ0176060.1"/>
    <property type="molecule type" value="Genomic_DNA"/>
</dbReference>